<reference evidence="1 2" key="1">
    <citation type="submission" date="2023-07" db="EMBL/GenBank/DDBJ databases">
        <title>Identification of four novel Pseudomonas species associated with bacterial leaf spot of cucurbits.</title>
        <authorList>
            <person name="Fullem K.R."/>
        </authorList>
    </citation>
    <scope>NUCLEOTIDE SEQUENCE [LARGE SCALE GENOMIC DNA]</scope>
    <source>
        <strain evidence="1 2">K18</strain>
    </source>
</reference>
<protein>
    <recommendedName>
        <fullName evidence="3">Secreted protein</fullName>
    </recommendedName>
</protein>
<name>A0ABT9BUP3_9PSED</name>
<dbReference type="EMBL" id="JAUQOP010000004">
    <property type="protein sequence ID" value="MDO7896236.1"/>
    <property type="molecule type" value="Genomic_DNA"/>
</dbReference>
<accession>A0ABT9BUP3</accession>
<comment type="caution">
    <text evidence="1">The sequence shown here is derived from an EMBL/GenBank/DDBJ whole genome shotgun (WGS) entry which is preliminary data.</text>
</comment>
<proteinExistence type="predicted"/>
<evidence type="ECO:0008006" key="3">
    <source>
        <dbReference type="Google" id="ProtNLM"/>
    </source>
</evidence>
<organism evidence="1 2">
    <name type="scientific">Pseudomonas citrulli</name>
    <dbReference type="NCBI Taxonomy" id="3064347"/>
    <lineage>
        <taxon>Bacteria</taxon>
        <taxon>Pseudomonadati</taxon>
        <taxon>Pseudomonadota</taxon>
        <taxon>Gammaproteobacteria</taxon>
        <taxon>Pseudomonadales</taxon>
        <taxon>Pseudomonadaceae</taxon>
        <taxon>Pseudomonas</taxon>
    </lineage>
</organism>
<evidence type="ECO:0000313" key="1">
    <source>
        <dbReference type="EMBL" id="MDO7896236.1"/>
    </source>
</evidence>
<dbReference type="Proteomes" id="UP001228019">
    <property type="component" value="Unassembled WGS sequence"/>
</dbReference>
<dbReference type="RefSeq" id="WP_304552495.1">
    <property type="nucleotide sequence ID" value="NZ_JAUQOP010000004.1"/>
</dbReference>
<keyword evidence="2" id="KW-1185">Reference proteome</keyword>
<sequence>MRVMASICLTITAELAGTAFTVGVVRSVLWPGQTLASGWERFSLCDADPKFQAKKSHSSEWLFSGSWSGKRDSYLVSDSLKSKGFLLLTKQEKT</sequence>
<evidence type="ECO:0000313" key="2">
    <source>
        <dbReference type="Proteomes" id="UP001228019"/>
    </source>
</evidence>
<gene>
    <name evidence="1" type="ORF">Q6A48_04945</name>
</gene>